<dbReference type="OrthoDB" id="10012848at2759"/>
<dbReference type="AlphaFoldDB" id="A0A210QFT7"/>
<dbReference type="Pfam" id="PF16002">
    <property type="entry name" value="Headcase"/>
    <property type="match status" value="1"/>
</dbReference>
<evidence type="ECO:0000313" key="5">
    <source>
        <dbReference type="Proteomes" id="UP000242188"/>
    </source>
</evidence>
<evidence type="ECO:0000259" key="2">
    <source>
        <dbReference type="Pfam" id="PF15353"/>
    </source>
</evidence>
<dbReference type="STRING" id="6573.A0A210QFT7"/>
<feature type="region of interest" description="Disordered" evidence="1">
    <location>
        <begin position="246"/>
        <end position="335"/>
    </location>
</feature>
<dbReference type="PANTHER" id="PTHR13425">
    <property type="entry name" value="HEADCASE PROTEIN"/>
    <property type="match status" value="1"/>
</dbReference>
<gene>
    <name evidence="4" type="ORF">KP79_PYT07713</name>
</gene>
<protein>
    <submittedName>
        <fullName evidence="4">Headcase protein-like</fullName>
    </submittedName>
</protein>
<organism evidence="4 5">
    <name type="scientific">Mizuhopecten yessoensis</name>
    <name type="common">Japanese scallop</name>
    <name type="synonym">Patinopecten yessoensis</name>
    <dbReference type="NCBI Taxonomy" id="6573"/>
    <lineage>
        <taxon>Eukaryota</taxon>
        <taxon>Metazoa</taxon>
        <taxon>Spiralia</taxon>
        <taxon>Lophotrochozoa</taxon>
        <taxon>Mollusca</taxon>
        <taxon>Bivalvia</taxon>
        <taxon>Autobranchia</taxon>
        <taxon>Pteriomorphia</taxon>
        <taxon>Pectinida</taxon>
        <taxon>Pectinoidea</taxon>
        <taxon>Pectinidae</taxon>
        <taxon>Mizuhopecten</taxon>
    </lineage>
</organism>
<dbReference type="PANTHER" id="PTHR13425:SF3">
    <property type="entry name" value="HEADCASE PROTEIN HOMOLOG"/>
    <property type="match status" value="1"/>
</dbReference>
<dbReference type="InterPro" id="IPR054537">
    <property type="entry name" value="HECA_N"/>
</dbReference>
<evidence type="ECO:0000313" key="4">
    <source>
        <dbReference type="EMBL" id="OWF47481.1"/>
    </source>
</evidence>
<feature type="compositionally biased region" description="Basic residues" evidence="1">
    <location>
        <begin position="1"/>
        <end position="10"/>
    </location>
</feature>
<dbReference type="InterPro" id="IPR031947">
    <property type="entry name" value="Headcase_mid"/>
</dbReference>
<name>A0A210QFT7_MIZYE</name>
<proteinExistence type="predicted"/>
<feature type="compositionally biased region" description="Low complexity" evidence="1">
    <location>
        <begin position="292"/>
        <end position="310"/>
    </location>
</feature>
<evidence type="ECO:0000256" key="1">
    <source>
        <dbReference type="SAM" id="MobiDB-lite"/>
    </source>
</evidence>
<dbReference type="Proteomes" id="UP000242188">
    <property type="component" value="Unassembled WGS sequence"/>
</dbReference>
<comment type="caution">
    <text evidence="4">The sequence shown here is derived from an EMBL/GenBank/DDBJ whole genome shotgun (WGS) entry which is preliminary data.</text>
</comment>
<reference evidence="4 5" key="1">
    <citation type="journal article" date="2017" name="Nat. Ecol. Evol.">
        <title>Scallop genome provides insights into evolution of bilaterian karyotype and development.</title>
        <authorList>
            <person name="Wang S."/>
            <person name="Zhang J."/>
            <person name="Jiao W."/>
            <person name="Li J."/>
            <person name="Xun X."/>
            <person name="Sun Y."/>
            <person name="Guo X."/>
            <person name="Huan P."/>
            <person name="Dong B."/>
            <person name="Zhang L."/>
            <person name="Hu X."/>
            <person name="Sun X."/>
            <person name="Wang J."/>
            <person name="Zhao C."/>
            <person name="Wang Y."/>
            <person name="Wang D."/>
            <person name="Huang X."/>
            <person name="Wang R."/>
            <person name="Lv J."/>
            <person name="Li Y."/>
            <person name="Zhang Z."/>
            <person name="Liu B."/>
            <person name="Lu W."/>
            <person name="Hui Y."/>
            <person name="Liang J."/>
            <person name="Zhou Z."/>
            <person name="Hou R."/>
            <person name="Li X."/>
            <person name="Liu Y."/>
            <person name="Li H."/>
            <person name="Ning X."/>
            <person name="Lin Y."/>
            <person name="Zhao L."/>
            <person name="Xing Q."/>
            <person name="Dou J."/>
            <person name="Li Y."/>
            <person name="Mao J."/>
            <person name="Guo H."/>
            <person name="Dou H."/>
            <person name="Li T."/>
            <person name="Mu C."/>
            <person name="Jiang W."/>
            <person name="Fu Q."/>
            <person name="Fu X."/>
            <person name="Miao Y."/>
            <person name="Liu J."/>
            <person name="Yu Q."/>
            <person name="Li R."/>
            <person name="Liao H."/>
            <person name="Li X."/>
            <person name="Kong Y."/>
            <person name="Jiang Z."/>
            <person name="Chourrout D."/>
            <person name="Li R."/>
            <person name="Bao Z."/>
        </authorList>
    </citation>
    <scope>NUCLEOTIDE SEQUENCE [LARGE SCALE GENOMIC DNA]</scope>
    <source>
        <strain evidence="4 5">PY_sf001</strain>
    </source>
</reference>
<feature type="compositionally biased region" description="Polar residues" evidence="1">
    <location>
        <begin position="246"/>
        <end position="285"/>
    </location>
</feature>
<dbReference type="EMBL" id="NEDP02003883">
    <property type="protein sequence ID" value="OWF47481.1"/>
    <property type="molecule type" value="Genomic_DNA"/>
</dbReference>
<feature type="domain" description="Headcase middle" evidence="3">
    <location>
        <begin position="339"/>
        <end position="532"/>
    </location>
</feature>
<evidence type="ECO:0000259" key="3">
    <source>
        <dbReference type="Pfam" id="PF16002"/>
    </source>
</evidence>
<sequence length="551" mass="61334">MPHHRHHKSQRTSVKDETNNNETSVVGLVEGPHNDNQPANRDVRNNRHTVVACCMPSGCLCSEESIDPSDAGDAVRVVCNNEACSEGTWMHKVCFDDWEDGVLAYLKSCGRARSWSEKQRLQNLWTKKGYDLAFKACDCRCGRGHLRKDLDYISPPKNDNARKHKKKTKKNDRPMPVVTSGKSGSHNVNHNVNQNQVEHGNQNVAGQNGNRNNHGQSIVGNTVNAYTIRNRTTSSSDDVKLDNANRNVTGILNPPNKNSILNGKTSENNNTGSANSISRPINTTAIVRPRTDSLGSTGSSSVISTGSNSPTPSPPRNGNVLIRAPKPKFDTCSTDSTQTSFSNIFRRRHDLAAFNMLPRHKQNPYHIKMEDDGPPGNDETRSFVLNHLSTYKVSSLNCVLCMCTLPVFDRYPMIDGTFFLSPQAYGDGVVQVISDGRLQFINAVCVNCLEGASNVHCTACKRKWDGSTLLLGSMYSYDIFAAMPCCQKRLTCKHCRRAVVDINNGLAFYSEYSRMIACPYCKAHDYHFIRPMQETFAVKPRHAVQQQPIWN</sequence>
<keyword evidence="5" id="KW-1185">Reference proteome</keyword>
<dbReference type="InterPro" id="IPR026066">
    <property type="entry name" value="Headcase"/>
</dbReference>
<feature type="domain" description="Headcase N-terminal" evidence="2">
    <location>
        <begin position="53"/>
        <end position="152"/>
    </location>
</feature>
<feature type="region of interest" description="Disordered" evidence="1">
    <location>
        <begin position="1"/>
        <end position="42"/>
    </location>
</feature>
<accession>A0A210QFT7</accession>
<feature type="region of interest" description="Disordered" evidence="1">
    <location>
        <begin position="152"/>
        <end position="187"/>
    </location>
</feature>
<dbReference type="Pfam" id="PF15353">
    <property type="entry name" value="HECA_N"/>
    <property type="match status" value="1"/>
</dbReference>